<feature type="non-terminal residue" evidence="1">
    <location>
        <position position="1"/>
    </location>
</feature>
<proteinExistence type="predicted"/>
<evidence type="ECO:0000313" key="1">
    <source>
        <dbReference type="EMBL" id="SVA63931.1"/>
    </source>
</evidence>
<dbReference type="EMBL" id="UINC01015125">
    <property type="protein sequence ID" value="SVA63931.1"/>
    <property type="molecule type" value="Genomic_DNA"/>
</dbReference>
<organism evidence="1">
    <name type="scientific">marine metagenome</name>
    <dbReference type="NCBI Taxonomy" id="408172"/>
    <lineage>
        <taxon>unclassified sequences</taxon>
        <taxon>metagenomes</taxon>
        <taxon>ecological metagenomes</taxon>
    </lineage>
</organism>
<sequence>VADYTAVGVDELLVPDFAVSAEDRNDYLDRFRAEVVDY</sequence>
<gene>
    <name evidence="1" type="ORF">METZ01_LOCUS116785</name>
</gene>
<accession>A0A381XHK1</accession>
<dbReference type="AlphaFoldDB" id="A0A381XHK1"/>
<name>A0A381XHK1_9ZZZZ</name>
<reference evidence="1" key="1">
    <citation type="submission" date="2018-05" db="EMBL/GenBank/DDBJ databases">
        <authorList>
            <person name="Lanie J.A."/>
            <person name="Ng W.-L."/>
            <person name="Kazmierczak K.M."/>
            <person name="Andrzejewski T.M."/>
            <person name="Davidsen T.M."/>
            <person name="Wayne K.J."/>
            <person name="Tettelin H."/>
            <person name="Glass J.I."/>
            <person name="Rusch D."/>
            <person name="Podicherti R."/>
            <person name="Tsui H.-C.T."/>
            <person name="Winkler M.E."/>
        </authorList>
    </citation>
    <scope>NUCLEOTIDE SEQUENCE</scope>
</reference>
<protein>
    <submittedName>
        <fullName evidence="1">Uncharacterized protein</fullName>
    </submittedName>
</protein>